<feature type="transmembrane region" description="Helical" evidence="7">
    <location>
        <begin position="246"/>
        <end position="264"/>
    </location>
</feature>
<gene>
    <name evidence="9" type="primary">siaT_1</name>
    <name evidence="10" type="ORF">C4N24_03425</name>
    <name evidence="9" type="ORF">ERS852582_00503</name>
</gene>
<reference evidence="10 12" key="2">
    <citation type="submission" date="2018-02" db="EMBL/GenBank/DDBJ databases">
        <title>Complete genome sequencing of Faecalibacterium prausnitzii strains isolated from the human gut.</title>
        <authorList>
            <person name="Fitzgerald B.C."/>
            <person name="Shkoporov A.N."/>
            <person name="Ross P.R."/>
            <person name="Hill C."/>
        </authorList>
    </citation>
    <scope>NUCLEOTIDE SEQUENCE [LARGE SCALE GENOMIC DNA]</scope>
    <source>
        <strain evidence="10 12">APC923/51-1</strain>
    </source>
</reference>
<evidence type="ECO:0000256" key="7">
    <source>
        <dbReference type="SAM" id="Phobius"/>
    </source>
</evidence>
<dbReference type="Pfam" id="PF06808">
    <property type="entry name" value="DctM"/>
    <property type="match status" value="1"/>
</dbReference>
<dbReference type="EMBL" id="CYXN01000002">
    <property type="protein sequence ID" value="CUM78127.1"/>
    <property type="molecule type" value="Genomic_DNA"/>
</dbReference>
<keyword evidence="5 7" id="KW-1133">Transmembrane helix</keyword>
<accession>A0A173RK22</accession>
<evidence type="ECO:0000256" key="4">
    <source>
        <dbReference type="ARBA" id="ARBA00022692"/>
    </source>
</evidence>
<feature type="transmembrane region" description="Helical" evidence="7">
    <location>
        <begin position="175"/>
        <end position="197"/>
    </location>
</feature>
<keyword evidence="2" id="KW-1003">Cell membrane</keyword>
<organism evidence="9 11">
    <name type="scientific">Faecalibacterium prausnitzii</name>
    <dbReference type="NCBI Taxonomy" id="853"/>
    <lineage>
        <taxon>Bacteria</taxon>
        <taxon>Bacillati</taxon>
        <taxon>Bacillota</taxon>
        <taxon>Clostridia</taxon>
        <taxon>Eubacteriales</taxon>
        <taxon>Oscillospiraceae</taxon>
        <taxon>Faecalibacterium</taxon>
    </lineage>
</organism>
<evidence type="ECO:0000256" key="5">
    <source>
        <dbReference type="ARBA" id="ARBA00022989"/>
    </source>
</evidence>
<evidence type="ECO:0000256" key="6">
    <source>
        <dbReference type="ARBA" id="ARBA00023136"/>
    </source>
</evidence>
<dbReference type="NCBIfam" id="TIGR00786">
    <property type="entry name" value="dctM"/>
    <property type="match status" value="1"/>
</dbReference>
<dbReference type="PANTHER" id="PTHR33362">
    <property type="entry name" value="SIALIC ACID TRAP TRANSPORTER PERMEASE PROTEIN SIAT-RELATED"/>
    <property type="match status" value="1"/>
</dbReference>
<dbReference type="GO" id="GO:0005886">
    <property type="term" value="C:plasma membrane"/>
    <property type="evidence" value="ECO:0007669"/>
    <property type="project" value="UniProtKB-SubCell"/>
</dbReference>
<name>A0A173RK22_9FIRM</name>
<dbReference type="InterPro" id="IPR004681">
    <property type="entry name" value="TRAP_DctM"/>
</dbReference>
<evidence type="ECO:0000313" key="11">
    <source>
        <dbReference type="Proteomes" id="UP000095649"/>
    </source>
</evidence>
<feature type="transmembrane region" description="Helical" evidence="7">
    <location>
        <begin position="402"/>
        <end position="425"/>
    </location>
</feature>
<feature type="transmembrane region" description="Helical" evidence="7">
    <location>
        <begin position="218"/>
        <end position="240"/>
    </location>
</feature>
<dbReference type="PIRSF" id="PIRSF006066">
    <property type="entry name" value="HI0050"/>
    <property type="match status" value="1"/>
</dbReference>
<keyword evidence="6 7" id="KW-0472">Membrane</keyword>
<reference evidence="9 11" key="1">
    <citation type="submission" date="2015-09" db="EMBL/GenBank/DDBJ databases">
        <authorList>
            <consortium name="Pathogen Informatics"/>
        </authorList>
    </citation>
    <scope>NUCLEOTIDE SEQUENCE [LARGE SCALE GENOMIC DNA]</scope>
    <source>
        <strain evidence="9 11">2789STDY5834970</strain>
    </source>
</reference>
<dbReference type="AlphaFoldDB" id="A0A173RK22"/>
<feature type="domain" description="TRAP C4-dicarboxylate transport system permease DctM subunit" evidence="8">
    <location>
        <begin position="12"/>
        <end position="421"/>
    </location>
</feature>
<sequence length="446" mass="46820">MTVQTLAIIVLLVSFFVMIFLRFPIAYAVGLSSVLCMLVQGQALTDVCRLMVKGISSFSLMAVPFFITMGVLMGSGGISEKLIALADACVGWMRGGMAMVNIVASYFFGGISGSASADTASIGSIMIPMMVDQGYGADFSTAVTITSSCEGLLVPPSHNMVIYATTAGGISVGSLFLAGYLPGALLAIVLMIGSYIISVKRNYPKGDPFSIKAFVKQLGTSIWALAAVIIVVFGVVGGVFTATESAAIAVIYSLLVSVFVYKGLDWKGVWHALDECVNTLSIVLILIATSAVFGNCLTMLHVPDLAATAITDLTDNPYIIALLIDLILLVLGMIMDMAPIILIATPILLPIATSIGIDPIQFGIIVVLNCGIGLLTPPVGSVLFIGSAVAKRPMEKVVKATLPFYLCMFVALLLLTYVPDISLAIPKLLGGYVSPITNPLGPVFIH</sequence>
<feature type="transmembrane region" description="Helical" evidence="7">
    <location>
        <begin position="6"/>
        <end position="38"/>
    </location>
</feature>
<evidence type="ECO:0000259" key="8">
    <source>
        <dbReference type="Pfam" id="PF06808"/>
    </source>
</evidence>
<dbReference type="InterPro" id="IPR010656">
    <property type="entry name" value="DctM"/>
</dbReference>
<evidence type="ECO:0000313" key="10">
    <source>
        <dbReference type="EMBL" id="RAW59831.1"/>
    </source>
</evidence>
<protein>
    <submittedName>
        <fullName evidence="9">Neu5Ac permease</fullName>
    </submittedName>
    <submittedName>
        <fullName evidence="10">TRAP transporter large permease</fullName>
    </submittedName>
</protein>
<evidence type="ECO:0000256" key="1">
    <source>
        <dbReference type="ARBA" id="ARBA00004429"/>
    </source>
</evidence>
<dbReference type="Proteomes" id="UP000095649">
    <property type="component" value="Unassembled WGS sequence"/>
</dbReference>
<feature type="transmembrane region" description="Helical" evidence="7">
    <location>
        <begin position="363"/>
        <end position="390"/>
    </location>
</feature>
<feature type="transmembrane region" description="Helical" evidence="7">
    <location>
        <begin position="50"/>
        <end position="72"/>
    </location>
</feature>
<dbReference type="EMBL" id="PRLD01000002">
    <property type="protein sequence ID" value="RAW59831.1"/>
    <property type="molecule type" value="Genomic_DNA"/>
</dbReference>
<evidence type="ECO:0000256" key="3">
    <source>
        <dbReference type="ARBA" id="ARBA00022519"/>
    </source>
</evidence>
<dbReference type="GO" id="GO:0022857">
    <property type="term" value="F:transmembrane transporter activity"/>
    <property type="evidence" value="ECO:0007669"/>
    <property type="project" value="TreeGrafter"/>
</dbReference>
<keyword evidence="4 7" id="KW-0812">Transmembrane</keyword>
<feature type="transmembrane region" description="Helical" evidence="7">
    <location>
        <begin position="340"/>
        <end position="357"/>
    </location>
</feature>
<dbReference type="OrthoDB" id="9777699at2"/>
<comment type="subcellular location">
    <subcellularLocation>
        <location evidence="1">Cell inner membrane</location>
        <topology evidence="1">Multi-pass membrane protein</topology>
    </subcellularLocation>
</comment>
<dbReference type="PANTHER" id="PTHR33362:SF2">
    <property type="entry name" value="TRAP TRANSPORTER LARGE PERMEASE PROTEIN"/>
    <property type="match status" value="1"/>
</dbReference>
<evidence type="ECO:0000313" key="12">
    <source>
        <dbReference type="Proteomes" id="UP000251281"/>
    </source>
</evidence>
<dbReference type="RefSeq" id="WP_055184998.1">
    <property type="nucleotide sequence ID" value="NZ_CYXN01000002.1"/>
</dbReference>
<feature type="transmembrane region" description="Helical" evidence="7">
    <location>
        <begin position="276"/>
        <end position="302"/>
    </location>
</feature>
<feature type="transmembrane region" description="Helical" evidence="7">
    <location>
        <begin position="317"/>
        <end position="335"/>
    </location>
</feature>
<dbReference type="Proteomes" id="UP000251281">
    <property type="component" value="Unassembled WGS sequence"/>
</dbReference>
<proteinExistence type="predicted"/>
<evidence type="ECO:0000313" key="9">
    <source>
        <dbReference type="EMBL" id="CUM78127.1"/>
    </source>
</evidence>
<keyword evidence="3" id="KW-0997">Cell inner membrane</keyword>
<evidence type="ECO:0000256" key="2">
    <source>
        <dbReference type="ARBA" id="ARBA00022475"/>
    </source>
</evidence>